<dbReference type="AlphaFoldDB" id="A0A2T3ZXH4"/>
<dbReference type="EMBL" id="KZ679692">
    <property type="protein sequence ID" value="PTB49509.1"/>
    <property type="molecule type" value="Genomic_DNA"/>
</dbReference>
<dbReference type="Proteomes" id="UP000241690">
    <property type="component" value="Unassembled WGS sequence"/>
</dbReference>
<accession>A0A2T3ZXH4</accession>
<organism evidence="1 2">
    <name type="scientific">Trichoderma harzianum CBS 226.95</name>
    <dbReference type="NCBI Taxonomy" id="983964"/>
    <lineage>
        <taxon>Eukaryota</taxon>
        <taxon>Fungi</taxon>
        <taxon>Dikarya</taxon>
        <taxon>Ascomycota</taxon>
        <taxon>Pezizomycotina</taxon>
        <taxon>Sordariomycetes</taxon>
        <taxon>Hypocreomycetidae</taxon>
        <taxon>Hypocreales</taxon>
        <taxon>Hypocreaceae</taxon>
        <taxon>Trichoderma</taxon>
    </lineage>
</organism>
<protein>
    <submittedName>
        <fullName evidence="1">Uncharacterized protein</fullName>
    </submittedName>
</protein>
<gene>
    <name evidence="1" type="ORF">M431DRAFT_486815</name>
</gene>
<evidence type="ECO:0000313" key="1">
    <source>
        <dbReference type="EMBL" id="PTB49509.1"/>
    </source>
</evidence>
<keyword evidence="2" id="KW-1185">Reference proteome</keyword>
<dbReference type="RefSeq" id="XP_024769186.1">
    <property type="nucleotide sequence ID" value="XM_024916429.1"/>
</dbReference>
<proteinExistence type="predicted"/>
<name>A0A2T3ZXH4_TRIHA</name>
<dbReference type="GeneID" id="36624998"/>
<reference evidence="1 2" key="1">
    <citation type="submission" date="2016-07" db="EMBL/GenBank/DDBJ databases">
        <title>Multiple horizontal gene transfer events from other fungi enriched the ability of initially mycotrophic Trichoderma (Ascomycota) to feed on dead plant biomass.</title>
        <authorList>
            <consortium name="DOE Joint Genome Institute"/>
            <person name="Aerts A."/>
            <person name="Atanasova L."/>
            <person name="Chenthamara K."/>
            <person name="Zhang J."/>
            <person name="Grujic M."/>
            <person name="Henrissat B."/>
            <person name="Kuo A."/>
            <person name="Salamov A."/>
            <person name="Lipzen A."/>
            <person name="Labutti K."/>
            <person name="Barry K."/>
            <person name="Miao Y."/>
            <person name="Rahimi M.J."/>
            <person name="Shen Q."/>
            <person name="Grigoriev I.V."/>
            <person name="Kubicek C.P."/>
            <person name="Druzhinina I.S."/>
        </authorList>
    </citation>
    <scope>NUCLEOTIDE SEQUENCE [LARGE SCALE GENOMIC DNA]</scope>
    <source>
        <strain evidence="1 2">CBS 226.95</strain>
    </source>
</reference>
<sequence>MGTKQEIRRILPCRGWIYNSCVIGALSGRSEFKTAAESQISQTTQITIYFIILPKMTLYASDTTPPNAACESSSGRGDYADLESILHFNLTSSPPAAVLEPPTALDMEHPLFKNDEQSVFGDYSSFFYQNDAFGHTAPYANMAVNDNTRLLQGMSARVSSLEAAVAGGNAKIAHLDNRIMGLVNKA</sequence>
<evidence type="ECO:0000313" key="2">
    <source>
        <dbReference type="Proteomes" id="UP000241690"/>
    </source>
</evidence>